<protein>
    <submittedName>
        <fullName evidence="1">Uncharacterized protein</fullName>
    </submittedName>
</protein>
<gene>
    <name evidence="1" type="ORF">B0T26DRAFT_715327</name>
</gene>
<keyword evidence="2" id="KW-1185">Reference proteome</keyword>
<organism evidence="1 2">
    <name type="scientific">Lasiosphaeria miniovina</name>
    <dbReference type="NCBI Taxonomy" id="1954250"/>
    <lineage>
        <taxon>Eukaryota</taxon>
        <taxon>Fungi</taxon>
        <taxon>Dikarya</taxon>
        <taxon>Ascomycota</taxon>
        <taxon>Pezizomycotina</taxon>
        <taxon>Sordariomycetes</taxon>
        <taxon>Sordariomycetidae</taxon>
        <taxon>Sordariales</taxon>
        <taxon>Lasiosphaeriaceae</taxon>
        <taxon>Lasiosphaeria</taxon>
    </lineage>
</organism>
<accession>A0AA40ABG2</accession>
<evidence type="ECO:0000313" key="1">
    <source>
        <dbReference type="EMBL" id="KAK0712814.1"/>
    </source>
</evidence>
<dbReference type="GeneID" id="85325509"/>
<reference evidence="1" key="1">
    <citation type="submission" date="2023-06" db="EMBL/GenBank/DDBJ databases">
        <title>Genome-scale phylogeny and comparative genomics of the fungal order Sordariales.</title>
        <authorList>
            <consortium name="Lawrence Berkeley National Laboratory"/>
            <person name="Hensen N."/>
            <person name="Bonometti L."/>
            <person name="Westerberg I."/>
            <person name="Brannstrom I.O."/>
            <person name="Guillou S."/>
            <person name="Cros-Aarteil S."/>
            <person name="Calhoun S."/>
            <person name="Haridas S."/>
            <person name="Kuo A."/>
            <person name="Mondo S."/>
            <person name="Pangilinan J."/>
            <person name="Riley R."/>
            <person name="LaButti K."/>
            <person name="Andreopoulos B."/>
            <person name="Lipzen A."/>
            <person name="Chen C."/>
            <person name="Yanf M."/>
            <person name="Daum C."/>
            <person name="Ng V."/>
            <person name="Clum A."/>
            <person name="Steindorff A."/>
            <person name="Ohm R."/>
            <person name="Martin F."/>
            <person name="Silar P."/>
            <person name="Natvig D."/>
            <person name="Lalanne C."/>
            <person name="Gautier V."/>
            <person name="Ament-velasquez S.L."/>
            <person name="Kruys A."/>
            <person name="Hutchinson M.I."/>
            <person name="Powell A.J."/>
            <person name="Barry K."/>
            <person name="Miller A.N."/>
            <person name="Grigoriev I.V."/>
            <person name="Debuchy R."/>
            <person name="Gladieux P."/>
            <person name="Thoren M.H."/>
            <person name="Johannesson H."/>
        </authorList>
    </citation>
    <scope>NUCLEOTIDE SEQUENCE</scope>
    <source>
        <strain evidence="1">SMH2392-1A</strain>
    </source>
</reference>
<comment type="caution">
    <text evidence="1">The sequence shown here is derived from an EMBL/GenBank/DDBJ whole genome shotgun (WGS) entry which is preliminary data.</text>
</comment>
<dbReference type="RefSeq" id="XP_060294137.1">
    <property type="nucleotide sequence ID" value="XM_060442239.1"/>
</dbReference>
<dbReference type="AlphaFoldDB" id="A0AA40ABG2"/>
<dbReference type="EMBL" id="JAUIRO010000005">
    <property type="protein sequence ID" value="KAK0712814.1"/>
    <property type="molecule type" value="Genomic_DNA"/>
</dbReference>
<name>A0AA40ABG2_9PEZI</name>
<sequence>MFIPCTYVHTLHVCSYLARMFIPCTYVHTFHVCSFLDGYTSATFRNPSTQRRYSCRVTAKETLGASFDCILVHAQFPHS</sequence>
<proteinExistence type="predicted"/>
<evidence type="ECO:0000313" key="2">
    <source>
        <dbReference type="Proteomes" id="UP001172101"/>
    </source>
</evidence>
<dbReference type="Proteomes" id="UP001172101">
    <property type="component" value="Unassembled WGS sequence"/>
</dbReference>